<dbReference type="EMBL" id="JAAVJR010000916">
    <property type="protein sequence ID" value="NJW55208.1"/>
    <property type="molecule type" value="Genomic_DNA"/>
</dbReference>
<gene>
    <name evidence="1" type="ORF">HC175_20040</name>
</gene>
<name>A0ABX1D8W9_9FLAO</name>
<dbReference type="Proteomes" id="UP000703674">
    <property type="component" value="Unassembled WGS sequence"/>
</dbReference>
<dbReference type="SUPFAM" id="SSF56935">
    <property type="entry name" value="Porins"/>
    <property type="match status" value="1"/>
</dbReference>
<feature type="non-terminal residue" evidence="1">
    <location>
        <position position="1"/>
    </location>
</feature>
<proteinExistence type="predicted"/>
<sequence>LLNQPVPGTSGFPSITRNVGSMANRGFEFVLNTKNFTSENFKWDTSFNLSTLDNEVTDLPGGDIVSGVNIVREGETISSFYLVEYAGVDPANGDALFYKNTLLDNGTRDRTTTASYNEASRVVLGSAYPD</sequence>
<reference evidence="1 2" key="1">
    <citation type="submission" date="2020-03" db="EMBL/GenBank/DDBJ databases">
        <title>Salinimicrobium sp. nov, isolated from SCS.</title>
        <authorList>
            <person name="Cao W.R."/>
        </authorList>
    </citation>
    <scope>NUCLEOTIDE SEQUENCE [LARGE SCALE GENOMIC DNA]</scope>
    <source>
        <strain evidence="2">J15B91</strain>
    </source>
</reference>
<evidence type="ECO:0000313" key="1">
    <source>
        <dbReference type="EMBL" id="NJW55208.1"/>
    </source>
</evidence>
<comment type="caution">
    <text evidence="1">The sequence shown here is derived from an EMBL/GenBank/DDBJ whole genome shotgun (WGS) entry which is preliminary data.</text>
</comment>
<feature type="non-terminal residue" evidence="1">
    <location>
        <position position="130"/>
    </location>
</feature>
<organism evidence="1 2">
    <name type="scientific">Salinimicrobium oceani</name>
    <dbReference type="NCBI Taxonomy" id="2722702"/>
    <lineage>
        <taxon>Bacteria</taxon>
        <taxon>Pseudomonadati</taxon>
        <taxon>Bacteroidota</taxon>
        <taxon>Flavobacteriia</taxon>
        <taxon>Flavobacteriales</taxon>
        <taxon>Flavobacteriaceae</taxon>
        <taxon>Salinimicrobium</taxon>
    </lineage>
</organism>
<accession>A0ABX1D8W9</accession>
<keyword evidence="2" id="KW-1185">Reference proteome</keyword>
<evidence type="ECO:0000313" key="2">
    <source>
        <dbReference type="Proteomes" id="UP000703674"/>
    </source>
</evidence>
<protein>
    <submittedName>
        <fullName evidence="1">SusC/RagA family TonB-linked outer membrane protein</fullName>
    </submittedName>
</protein>